<feature type="transmembrane region" description="Helical" evidence="1">
    <location>
        <begin position="72"/>
        <end position="92"/>
    </location>
</feature>
<keyword evidence="1" id="KW-0472">Membrane</keyword>
<gene>
    <name evidence="3" type="ORF">L9F63_001321</name>
</gene>
<protein>
    <recommendedName>
        <fullName evidence="2">DUF7027 domain-containing protein</fullName>
    </recommendedName>
</protein>
<keyword evidence="1" id="KW-1133">Transmembrane helix</keyword>
<feature type="non-terminal residue" evidence="3">
    <location>
        <position position="222"/>
    </location>
</feature>
<name>A0AAD8EJ27_DIPPU</name>
<reference evidence="3" key="2">
    <citation type="submission" date="2023-05" db="EMBL/GenBank/DDBJ databases">
        <authorList>
            <person name="Fouks B."/>
        </authorList>
    </citation>
    <scope>NUCLEOTIDE SEQUENCE</scope>
    <source>
        <strain evidence="3">Stay&amp;Tobe</strain>
        <tissue evidence="3">Testes</tissue>
    </source>
</reference>
<keyword evidence="1" id="KW-0812">Transmembrane</keyword>
<dbReference type="AlphaFoldDB" id="A0AAD8EJ27"/>
<feature type="transmembrane region" description="Helical" evidence="1">
    <location>
        <begin position="30"/>
        <end position="52"/>
    </location>
</feature>
<reference evidence="3" key="1">
    <citation type="journal article" date="2023" name="IScience">
        <title>Live-bearing cockroach genome reveals convergent evolutionary mechanisms linked to viviparity in insects and beyond.</title>
        <authorList>
            <person name="Fouks B."/>
            <person name="Harrison M.C."/>
            <person name="Mikhailova A.A."/>
            <person name="Marchal E."/>
            <person name="English S."/>
            <person name="Carruthers M."/>
            <person name="Jennings E.C."/>
            <person name="Chiamaka E.L."/>
            <person name="Frigard R.A."/>
            <person name="Pippel M."/>
            <person name="Attardo G.M."/>
            <person name="Benoit J.B."/>
            <person name="Bornberg-Bauer E."/>
            <person name="Tobe S.S."/>
        </authorList>
    </citation>
    <scope>NUCLEOTIDE SEQUENCE</scope>
    <source>
        <strain evidence="3">Stay&amp;Tobe</strain>
    </source>
</reference>
<dbReference type="PANTHER" id="PTHR36694">
    <property type="entry name" value="PASIFLORA 1, ISOFORM A-RELATED"/>
    <property type="match status" value="1"/>
</dbReference>
<dbReference type="EMBL" id="JASPKZ010003845">
    <property type="protein sequence ID" value="KAJ9592093.1"/>
    <property type="molecule type" value="Genomic_DNA"/>
</dbReference>
<comment type="caution">
    <text evidence="3">The sequence shown here is derived from an EMBL/GenBank/DDBJ whole genome shotgun (WGS) entry which is preliminary data.</text>
</comment>
<dbReference type="InterPro" id="IPR054291">
    <property type="entry name" value="DUF7027"/>
</dbReference>
<keyword evidence="4" id="KW-1185">Reference proteome</keyword>
<feature type="transmembrane region" description="Helical" evidence="1">
    <location>
        <begin position="142"/>
        <end position="168"/>
    </location>
</feature>
<evidence type="ECO:0000256" key="1">
    <source>
        <dbReference type="SAM" id="Phobius"/>
    </source>
</evidence>
<dbReference type="PANTHER" id="PTHR36694:SF11">
    <property type="entry name" value="LP21121P-RELATED"/>
    <property type="match status" value="1"/>
</dbReference>
<organism evidence="3 4">
    <name type="scientific">Diploptera punctata</name>
    <name type="common">Pacific beetle cockroach</name>
    <dbReference type="NCBI Taxonomy" id="6984"/>
    <lineage>
        <taxon>Eukaryota</taxon>
        <taxon>Metazoa</taxon>
        <taxon>Ecdysozoa</taxon>
        <taxon>Arthropoda</taxon>
        <taxon>Hexapoda</taxon>
        <taxon>Insecta</taxon>
        <taxon>Pterygota</taxon>
        <taxon>Neoptera</taxon>
        <taxon>Polyneoptera</taxon>
        <taxon>Dictyoptera</taxon>
        <taxon>Blattodea</taxon>
        <taxon>Blaberoidea</taxon>
        <taxon>Blaberidae</taxon>
        <taxon>Diplopterinae</taxon>
        <taxon>Diploptera</taxon>
    </lineage>
</organism>
<dbReference type="Pfam" id="PF22954">
    <property type="entry name" value="DUF7027"/>
    <property type="match status" value="1"/>
</dbReference>
<evidence type="ECO:0000259" key="2">
    <source>
        <dbReference type="Pfam" id="PF22954"/>
    </source>
</evidence>
<proteinExistence type="predicted"/>
<evidence type="ECO:0000313" key="4">
    <source>
        <dbReference type="Proteomes" id="UP001233999"/>
    </source>
</evidence>
<evidence type="ECO:0000313" key="3">
    <source>
        <dbReference type="EMBL" id="KAJ9592093.1"/>
    </source>
</evidence>
<sequence length="222" mass="24682">IRQYEVQMAVRLRHCCCGCSLKEGTIVIGVYFILMGLTSMAGSIYGVVYFVLHYNDKDYKYVGPEVILPTTVVGLVLALTEVITSSLLLRGVVKYDRRLIIPWLVHNALMCGIVFLGVVGGAITCFIVTATHIRGDLTTATYGYIILIPGAVVVGVYVYFLLVVYSFYSLLPMFSSERIAILLNRFKNPYISHENESDHTTTTTTTTDYWGNATATPRFSGY</sequence>
<dbReference type="Proteomes" id="UP001233999">
    <property type="component" value="Unassembled WGS sequence"/>
</dbReference>
<feature type="domain" description="DUF7027" evidence="2">
    <location>
        <begin position="35"/>
        <end position="123"/>
    </location>
</feature>
<feature type="transmembrane region" description="Helical" evidence="1">
    <location>
        <begin position="104"/>
        <end position="130"/>
    </location>
</feature>
<accession>A0AAD8EJ27</accession>